<evidence type="ECO:0000256" key="10">
    <source>
        <dbReference type="ARBA" id="ARBA00023170"/>
    </source>
</evidence>
<protein>
    <recommendedName>
        <fullName evidence="15">Ionotropic glutamate receptor L-glutamate and glycine-binding domain-containing protein</fullName>
    </recommendedName>
</protein>
<dbReference type="GO" id="GO:0015276">
    <property type="term" value="F:ligand-gated monoatomic ion channel activity"/>
    <property type="evidence" value="ECO:0007669"/>
    <property type="project" value="InterPro"/>
</dbReference>
<sequence length="1442" mass="164304">MGIPLHLFGVRRKLHVYACLHVVLLRHSSCSGLLAPVEVVGSDGLRFPQPEKHRQTDTLCYCTDGMHSYTLHCQLRGLQKSQQLIITLLTVSKTANFLAPDRTIGPVTMRDQSITDCLAAISERYFSPGRTLVFSANKPATLTHPRNTETWEDVETEILSRLHLACRWPIVVSYTSGEERHHRHEWRDKHSSYVLIIRFKDDEDKVIKDAREQTQKLQSLAAWNPRARFVVVLTGKSVDDHQQAMITKAMLKELSDIQVLNAIILLKLSKNFPSRHSSHLSDLHILTWFPFSPPSGYCGVLNRVIKIDTWISEKQQFFLNKDLFKSKIPSNLGFCPLKISTHHFPPFVIFPDKDTTALSDMGGLDMAMLQHISEVANISIVLPPRIDNGTDSKQVDGKWTGMTGDILYNNSVLALGGWCFTLEDGLVLEGTDSYLTEEFTFFIPRSGMYPRYFSMSRVFAPDVWLLIFVLMLLAAIMFYLVAVRQTTGECDTYKHISNCLLSAWSVILAVGVDKMPLSHPLRGLFFLWLMYSLAINTVFQTYVTTFIVDPGRRYQIDSAEEVIESGLEVYVVDFLYEFLGDSLLKHLKSWRKCGTANDCLTAASAARGVVMVSGKVFVEYKLEQQSCEFMYHESSTDLFHFHIVMVLKKGSPYLDRINTVIRSLVEGGYPDKFFKDITQEKRLRCSSELGQYVPMSLNHLQSAFVVMFIGLSLSLLLFFREVMVKMTRRNYRTARRLYDLHLYEHEITSLDIGVSPSDAGQGNADNNLPILWYITAALICTLGSSATGQFPGVKQLADCVTTLGDRYFSSDHTLVYSVSNELRSFTTSSQNRSLLGEFTGSWVDILLERMHLMAQWKIVVSRPPIAVTNHDDTLYWDTTNDDKHYNYILTVTHQCGKGGEVLLDLREQTEGLRSYSAWNSRGRFSVILMHGQDCDSEVTAEALLKELWKWKIINAVVLVQNNTNVTDNLKIYSWFPYQLSSGVCGQMKKIVLLDTWISNEGLGFLQKNSTLFHEKIPKKLDGCPLRVQVAHFPPYVIFQKNETLFEDVPSVTGFDIDMIRTVAEIMNMSLKLVPLYDTYAWGRLTNGTWTGLRGGLVNDRADVALDAWSNNLEDHLLFQDTERYFTDRVTWYVPRAKPSPRWMSIRRVFATNAWAIIFFSIFGSAIVFWCLATTQPNLMNSQRYRNIIKCFSDSWAILLGIPVPQAPYITSLRLFFMSWVTYSLSLNNIFQTFFTSYLIDPGLEHAVSSVGELVDSELDIILSVFLAMFFDEKLLTNQNRRQVVDTPYDCLQYVANKSNIATMLSRNYVMSVGKEFVDPYKQFPLSPFNNDVLNNHIVMLLQNGSCFLDVMNNIIIRLVEAGLPDKFLNNFLHTEQHSRSVEYMNSGYITMTLSHLQPAFVLLFLGSGLSLFTFIIEILHRRWGQGKAGLGREGFKKQVPSK</sequence>
<comment type="similarity">
    <text evidence="2">Belongs to the glutamate-gated ion channel (TC 1.A.10.1) family.</text>
</comment>
<dbReference type="GO" id="GO:0050906">
    <property type="term" value="P:detection of stimulus involved in sensory perception"/>
    <property type="evidence" value="ECO:0007669"/>
    <property type="project" value="UniProtKB-ARBA"/>
</dbReference>
<evidence type="ECO:0000256" key="11">
    <source>
        <dbReference type="ARBA" id="ARBA00023180"/>
    </source>
</evidence>
<evidence type="ECO:0000256" key="5">
    <source>
        <dbReference type="ARBA" id="ARBA00022692"/>
    </source>
</evidence>
<dbReference type="Pfam" id="PF00060">
    <property type="entry name" value="Lig_chan"/>
    <property type="match status" value="1"/>
</dbReference>
<name>A0A6L2QA53_COPFO</name>
<evidence type="ECO:0000256" key="4">
    <source>
        <dbReference type="ARBA" id="ARBA00022475"/>
    </source>
</evidence>
<keyword evidence="9 14" id="KW-0472">Membrane</keyword>
<dbReference type="PROSITE" id="PS01039">
    <property type="entry name" value="SBP_BACTERIAL_3"/>
    <property type="match status" value="1"/>
</dbReference>
<evidence type="ECO:0000256" key="1">
    <source>
        <dbReference type="ARBA" id="ARBA00004651"/>
    </source>
</evidence>
<evidence type="ECO:0000256" key="12">
    <source>
        <dbReference type="ARBA" id="ARBA00023286"/>
    </source>
</evidence>
<feature type="domain" description="Ionotropic glutamate receptor L-glutamate and glycine-binding" evidence="15">
    <location>
        <begin position="1034"/>
        <end position="1098"/>
    </location>
</feature>
<dbReference type="InterPro" id="IPR001320">
    <property type="entry name" value="Iontro_rcpt_C"/>
</dbReference>
<keyword evidence="7 14" id="KW-1133">Transmembrane helix</keyword>
<dbReference type="GO" id="GO:0005886">
    <property type="term" value="C:plasma membrane"/>
    <property type="evidence" value="ECO:0007669"/>
    <property type="project" value="UniProtKB-SubCell"/>
</dbReference>
<organism evidence="16 17">
    <name type="scientific">Coptotermes formosanus</name>
    <name type="common">Formosan subterranean termite</name>
    <dbReference type="NCBI Taxonomy" id="36987"/>
    <lineage>
        <taxon>Eukaryota</taxon>
        <taxon>Metazoa</taxon>
        <taxon>Ecdysozoa</taxon>
        <taxon>Arthropoda</taxon>
        <taxon>Hexapoda</taxon>
        <taxon>Insecta</taxon>
        <taxon>Pterygota</taxon>
        <taxon>Neoptera</taxon>
        <taxon>Polyneoptera</taxon>
        <taxon>Dictyoptera</taxon>
        <taxon>Blattodea</taxon>
        <taxon>Blattoidea</taxon>
        <taxon>Termitoidae</taxon>
        <taxon>Rhinotermitidae</taxon>
        <taxon>Coptotermes</taxon>
    </lineage>
</organism>
<dbReference type="Gene3D" id="3.40.190.10">
    <property type="entry name" value="Periplasmic binding protein-like II"/>
    <property type="match status" value="2"/>
</dbReference>
<keyword evidence="13" id="KW-0407">Ion channel</keyword>
<feature type="domain" description="Ionotropic glutamate receptor L-glutamate and glycine-binding" evidence="15">
    <location>
        <begin position="346"/>
        <end position="408"/>
    </location>
</feature>
<keyword evidence="8" id="KW-0406">Ion transport</keyword>
<dbReference type="EMBL" id="BLKM01002739">
    <property type="protein sequence ID" value="GFG40880.1"/>
    <property type="molecule type" value="Genomic_DNA"/>
</dbReference>
<reference evidence="17" key="1">
    <citation type="submission" date="2020-01" db="EMBL/GenBank/DDBJ databases">
        <title>Draft genome sequence of the Termite Coptotermes fromosanus.</title>
        <authorList>
            <person name="Itakura S."/>
            <person name="Yosikawa Y."/>
            <person name="Umezawa K."/>
        </authorList>
    </citation>
    <scope>NUCLEOTIDE SEQUENCE [LARGE SCALE GENOMIC DNA]</scope>
</reference>
<evidence type="ECO:0000256" key="2">
    <source>
        <dbReference type="ARBA" id="ARBA00008685"/>
    </source>
</evidence>
<evidence type="ECO:0000313" key="16">
    <source>
        <dbReference type="EMBL" id="GFG40880.1"/>
    </source>
</evidence>
<keyword evidence="12" id="KW-1071">Ligand-gated ion channel</keyword>
<feature type="transmembrane region" description="Helical" evidence="14">
    <location>
        <begin position="1148"/>
        <end position="1169"/>
    </location>
</feature>
<evidence type="ECO:0000256" key="6">
    <source>
        <dbReference type="ARBA" id="ARBA00022729"/>
    </source>
</evidence>
<evidence type="ECO:0000256" key="14">
    <source>
        <dbReference type="SAM" id="Phobius"/>
    </source>
</evidence>
<evidence type="ECO:0000256" key="9">
    <source>
        <dbReference type="ARBA" id="ARBA00023136"/>
    </source>
</evidence>
<comment type="caution">
    <text evidence="16">The sequence shown here is derived from an EMBL/GenBank/DDBJ whole genome shotgun (WGS) entry which is preliminary data.</text>
</comment>
<evidence type="ECO:0000313" key="17">
    <source>
        <dbReference type="Proteomes" id="UP000502823"/>
    </source>
</evidence>
<feature type="transmembrane region" description="Helical" evidence="14">
    <location>
        <begin position="700"/>
        <end position="719"/>
    </location>
</feature>
<feature type="transmembrane region" description="Helical" evidence="14">
    <location>
        <begin position="524"/>
        <end position="543"/>
    </location>
</feature>
<dbReference type="InParanoid" id="A0A6L2QA53"/>
<comment type="subcellular location">
    <subcellularLocation>
        <location evidence="1">Cell membrane</location>
        <topology evidence="1">Multi-pass membrane protein</topology>
    </subcellularLocation>
</comment>
<gene>
    <name evidence="16" type="ORF">Cfor_08910</name>
</gene>
<evidence type="ECO:0000256" key="7">
    <source>
        <dbReference type="ARBA" id="ARBA00022989"/>
    </source>
</evidence>
<feature type="transmembrane region" description="Helical" evidence="14">
    <location>
        <begin position="1399"/>
        <end position="1419"/>
    </location>
</feature>
<keyword evidence="3" id="KW-0813">Transport</keyword>
<keyword evidence="6" id="KW-0732">Signal</keyword>
<evidence type="ECO:0000256" key="8">
    <source>
        <dbReference type="ARBA" id="ARBA00023065"/>
    </source>
</evidence>
<dbReference type="SMART" id="SM00918">
    <property type="entry name" value="Lig_chan-Glu_bd"/>
    <property type="match status" value="2"/>
</dbReference>
<evidence type="ECO:0000259" key="15">
    <source>
        <dbReference type="SMART" id="SM00918"/>
    </source>
</evidence>
<dbReference type="Pfam" id="PF10613">
    <property type="entry name" value="Lig_chan-Glu_bd"/>
    <property type="match status" value="1"/>
</dbReference>
<keyword evidence="10" id="KW-0675">Receptor</keyword>
<dbReference type="Proteomes" id="UP000502823">
    <property type="component" value="Unassembled WGS sequence"/>
</dbReference>
<accession>A0A6L2QA53</accession>
<dbReference type="PANTHER" id="PTHR42643:SF30">
    <property type="entry name" value="IONOTROPIC RECEPTOR 40A-RELATED"/>
    <property type="match status" value="1"/>
</dbReference>
<dbReference type="InterPro" id="IPR052192">
    <property type="entry name" value="Insect_Ionotropic_Sensory_Rcpt"/>
</dbReference>
<dbReference type="OrthoDB" id="6506757at2759"/>
<proteinExistence type="inferred from homology"/>
<evidence type="ECO:0000256" key="13">
    <source>
        <dbReference type="ARBA" id="ARBA00023303"/>
    </source>
</evidence>
<dbReference type="SUPFAM" id="SSF53850">
    <property type="entry name" value="Periplasmic binding protein-like II"/>
    <property type="match status" value="2"/>
</dbReference>
<feature type="transmembrane region" description="Helical" evidence="14">
    <location>
        <begin position="463"/>
        <end position="483"/>
    </location>
</feature>
<keyword evidence="4" id="KW-1003">Cell membrane</keyword>
<keyword evidence="11" id="KW-0325">Glycoprotein</keyword>
<keyword evidence="5 14" id="KW-0812">Transmembrane</keyword>
<evidence type="ECO:0000256" key="3">
    <source>
        <dbReference type="ARBA" id="ARBA00022448"/>
    </source>
</evidence>
<dbReference type="InterPro" id="IPR019594">
    <property type="entry name" value="Glu/Gly-bd"/>
</dbReference>
<feature type="transmembrane region" description="Helical" evidence="14">
    <location>
        <begin position="495"/>
        <end position="512"/>
    </location>
</feature>
<dbReference type="PANTHER" id="PTHR42643">
    <property type="entry name" value="IONOTROPIC RECEPTOR 20A-RELATED"/>
    <property type="match status" value="1"/>
</dbReference>
<keyword evidence="17" id="KW-1185">Reference proteome</keyword>
<dbReference type="InterPro" id="IPR018313">
    <property type="entry name" value="SBP_3_CS"/>
</dbReference>
<dbReference type="Gene3D" id="1.10.287.70">
    <property type="match status" value="2"/>
</dbReference>